<dbReference type="Proteomes" id="UP000247498">
    <property type="component" value="Unassembled WGS sequence"/>
</dbReference>
<gene>
    <name evidence="11" type="ORF">Rsub_10360</name>
</gene>
<keyword evidence="12" id="KW-1185">Reference proteome</keyword>
<dbReference type="GO" id="GO:0012505">
    <property type="term" value="C:endomembrane system"/>
    <property type="evidence" value="ECO:0007669"/>
    <property type="project" value="UniProtKB-SubCell"/>
</dbReference>
<keyword evidence="5" id="KW-0443">Lipid metabolism</keyword>
<evidence type="ECO:0000256" key="9">
    <source>
        <dbReference type="SAM" id="MobiDB-lite"/>
    </source>
</evidence>
<evidence type="ECO:0000256" key="6">
    <source>
        <dbReference type="ARBA" id="ARBA00023136"/>
    </source>
</evidence>
<dbReference type="UniPathway" id="UPA00753"/>
<name>A0A2V0PGX8_9CHLO</name>
<keyword evidence="11" id="KW-0489">Methyltransferase</keyword>
<evidence type="ECO:0000256" key="5">
    <source>
        <dbReference type="ARBA" id="ARBA00023098"/>
    </source>
</evidence>
<dbReference type="PANTHER" id="PTHR12714">
    <property type="entry name" value="PROTEIN-S ISOPRENYLCYSTEINE O-METHYLTRANSFERASE"/>
    <property type="match status" value="1"/>
</dbReference>
<dbReference type="InterPro" id="IPR007318">
    <property type="entry name" value="Phopholipid_MeTrfase"/>
</dbReference>
<feature type="transmembrane region" description="Helical" evidence="10">
    <location>
        <begin position="158"/>
        <end position="177"/>
    </location>
</feature>
<evidence type="ECO:0000256" key="10">
    <source>
        <dbReference type="SAM" id="Phobius"/>
    </source>
</evidence>
<evidence type="ECO:0000256" key="4">
    <source>
        <dbReference type="ARBA" id="ARBA00022989"/>
    </source>
</evidence>
<keyword evidence="7" id="KW-0594">Phospholipid biosynthesis</keyword>
<evidence type="ECO:0000256" key="2">
    <source>
        <dbReference type="ARBA" id="ARBA00022516"/>
    </source>
</evidence>
<feature type="compositionally biased region" description="Low complexity" evidence="9">
    <location>
        <begin position="89"/>
        <end position="110"/>
    </location>
</feature>
<feature type="compositionally biased region" description="Low complexity" evidence="9">
    <location>
        <begin position="38"/>
        <end position="47"/>
    </location>
</feature>
<organism evidence="11 12">
    <name type="scientific">Raphidocelis subcapitata</name>
    <dbReference type="NCBI Taxonomy" id="307507"/>
    <lineage>
        <taxon>Eukaryota</taxon>
        <taxon>Viridiplantae</taxon>
        <taxon>Chlorophyta</taxon>
        <taxon>core chlorophytes</taxon>
        <taxon>Chlorophyceae</taxon>
        <taxon>CS clade</taxon>
        <taxon>Sphaeropleales</taxon>
        <taxon>Selenastraceae</taxon>
        <taxon>Raphidocelis</taxon>
    </lineage>
</organism>
<sequence>MGPPPAAQLSSGSAAARRCAPLPPASQRRARRARRAPRAAAEGAGPQEQPPQPREPEKKAASGEPLWFVQRFEERRRAEEEQRRRRAEAAGAEVAPPATAAAVAGDAAPPAQRPSGAAPPEWRRAAARQAAQLAAGLAALILLPAAMVPLGLSSPRPWLLFAAYFAFFARGSVRRVLLHGPLARPSADAQRATPRARAALAAFALLAMPLIHWLPLQRCLWRAAAAAASADVPSGGLALYDLVGAALVASAAKLNWAAADALGAGYDRVVAPKQLVTTGPYALVQHPIYGSYMLLFAGYCFLCHSAPFALLSAWICRAYFKARARLEAGVLSQAFGETYEGYAARTPKQFVPWVA</sequence>
<keyword evidence="11" id="KW-0808">Transferase</keyword>
<evidence type="ECO:0000313" key="11">
    <source>
        <dbReference type="EMBL" id="GBF97173.1"/>
    </source>
</evidence>
<feature type="region of interest" description="Disordered" evidence="9">
    <location>
        <begin position="1"/>
        <end position="124"/>
    </location>
</feature>
<keyword evidence="2" id="KW-0444">Lipid biosynthesis</keyword>
<evidence type="ECO:0000313" key="12">
    <source>
        <dbReference type="Proteomes" id="UP000247498"/>
    </source>
</evidence>
<dbReference type="PANTHER" id="PTHR12714:SF11">
    <property type="entry name" value="PROTEIN C-TERMINAL S-ISOPRENYLCYSTEINE CARBOXYL O-METHYLTRANSFERASE"/>
    <property type="match status" value="1"/>
</dbReference>
<dbReference type="InParanoid" id="A0A2V0PGX8"/>
<keyword evidence="3 10" id="KW-0812">Transmembrane</keyword>
<feature type="compositionally biased region" description="Basic residues" evidence="9">
    <location>
        <begin position="28"/>
        <end position="37"/>
    </location>
</feature>
<comment type="subcellular location">
    <subcellularLocation>
        <location evidence="1">Endomembrane system</location>
        <topology evidence="1">Multi-pass membrane protein</topology>
    </subcellularLocation>
</comment>
<evidence type="ECO:0000256" key="7">
    <source>
        <dbReference type="ARBA" id="ARBA00023209"/>
    </source>
</evidence>
<keyword evidence="8" id="KW-1208">Phospholipid metabolism</keyword>
<keyword evidence="6 10" id="KW-0472">Membrane</keyword>
<comment type="caution">
    <text evidence="11">The sequence shown here is derived from an EMBL/GenBank/DDBJ whole genome shotgun (WGS) entry which is preliminary data.</text>
</comment>
<dbReference type="Pfam" id="PF04191">
    <property type="entry name" value="PEMT"/>
    <property type="match status" value="1"/>
</dbReference>
<dbReference type="AlphaFoldDB" id="A0A2V0PGX8"/>
<evidence type="ECO:0000256" key="1">
    <source>
        <dbReference type="ARBA" id="ARBA00004127"/>
    </source>
</evidence>
<feature type="transmembrane region" description="Helical" evidence="10">
    <location>
        <begin position="198"/>
        <end position="216"/>
    </location>
</feature>
<accession>A0A2V0PGX8</accession>
<keyword evidence="4 10" id="KW-1133">Transmembrane helix</keyword>
<evidence type="ECO:0000256" key="3">
    <source>
        <dbReference type="ARBA" id="ARBA00022692"/>
    </source>
</evidence>
<dbReference type="Gene3D" id="1.20.120.1630">
    <property type="match status" value="1"/>
</dbReference>
<feature type="transmembrane region" description="Helical" evidence="10">
    <location>
        <begin position="133"/>
        <end position="152"/>
    </location>
</feature>
<feature type="compositionally biased region" description="Basic and acidic residues" evidence="9">
    <location>
        <begin position="71"/>
        <end position="83"/>
    </location>
</feature>
<dbReference type="EMBL" id="BDRX01000093">
    <property type="protein sequence ID" value="GBF97173.1"/>
    <property type="molecule type" value="Genomic_DNA"/>
</dbReference>
<dbReference type="GO" id="GO:0008168">
    <property type="term" value="F:methyltransferase activity"/>
    <property type="evidence" value="ECO:0007669"/>
    <property type="project" value="UniProtKB-KW"/>
</dbReference>
<dbReference type="STRING" id="307507.A0A2V0PGX8"/>
<dbReference type="GO" id="GO:0032259">
    <property type="term" value="P:methylation"/>
    <property type="evidence" value="ECO:0007669"/>
    <property type="project" value="UniProtKB-KW"/>
</dbReference>
<feature type="transmembrane region" description="Helical" evidence="10">
    <location>
        <begin position="292"/>
        <end position="316"/>
    </location>
</feature>
<dbReference type="GO" id="GO:0006656">
    <property type="term" value="P:phosphatidylcholine biosynthetic process"/>
    <property type="evidence" value="ECO:0007669"/>
    <property type="project" value="UniProtKB-UniPathway"/>
</dbReference>
<dbReference type="OrthoDB" id="422086at2759"/>
<protein>
    <submittedName>
        <fullName evidence="11">S-isoprenylcysteine methyltransferase</fullName>
    </submittedName>
</protein>
<evidence type="ECO:0000256" key="8">
    <source>
        <dbReference type="ARBA" id="ARBA00023264"/>
    </source>
</evidence>
<reference evidence="11 12" key="1">
    <citation type="journal article" date="2018" name="Sci. Rep.">
        <title>Raphidocelis subcapitata (=Pseudokirchneriella subcapitata) provides an insight into genome evolution and environmental adaptations in the Sphaeropleales.</title>
        <authorList>
            <person name="Suzuki S."/>
            <person name="Yamaguchi H."/>
            <person name="Nakajima N."/>
            <person name="Kawachi M."/>
        </authorList>
    </citation>
    <scope>NUCLEOTIDE SEQUENCE [LARGE SCALE GENOMIC DNA]</scope>
    <source>
        <strain evidence="11 12">NIES-35</strain>
    </source>
</reference>
<proteinExistence type="predicted"/>